<dbReference type="AlphaFoldDB" id="A0A1E7FSK9"/>
<dbReference type="Proteomes" id="UP000095751">
    <property type="component" value="Unassembled WGS sequence"/>
</dbReference>
<dbReference type="EMBL" id="KV784354">
    <property type="protein sequence ID" value="OEU21094.1"/>
    <property type="molecule type" value="Genomic_DNA"/>
</dbReference>
<dbReference type="KEGG" id="fcy:FRACYDRAFT_274387"/>
<dbReference type="InParanoid" id="A0A1E7FSK9"/>
<reference evidence="1 2" key="1">
    <citation type="submission" date="2016-09" db="EMBL/GenBank/DDBJ databases">
        <title>Extensive genetic diversity and differential bi-allelic expression allows diatom success in the polar Southern Ocean.</title>
        <authorList>
            <consortium name="DOE Joint Genome Institute"/>
            <person name="Mock T."/>
            <person name="Otillar R.P."/>
            <person name="Strauss J."/>
            <person name="Dupont C."/>
            <person name="Frickenhaus S."/>
            <person name="Maumus F."/>
            <person name="Mcmullan M."/>
            <person name="Sanges R."/>
            <person name="Schmutz J."/>
            <person name="Toseland A."/>
            <person name="Valas R."/>
            <person name="Veluchamy A."/>
            <person name="Ward B.J."/>
            <person name="Allen A."/>
            <person name="Barry K."/>
            <person name="Falciatore A."/>
            <person name="Ferrante M."/>
            <person name="Fortunato A.E."/>
            <person name="Gloeckner G."/>
            <person name="Gruber A."/>
            <person name="Hipkin R."/>
            <person name="Janech M."/>
            <person name="Kroth P."/>
            <person name="Leese F."/>
            <person name="Lindquist E."/>
            <person name="Lyon B.R."/>
            <person name="Martin J."/>
            <person name="Mayer C."/>
            <person name="Parker M."/>
            <person name="Quesneville H."/>
            <person name="Raymond J."/>
            <person name="Uhlig C."/>
            <person name="Valentin K.U."/>
            <person name="Worden A.Z."/>
            <person name="Armbrust E.V."/>
            <person name="Bowler C."/>
            <person name="Green B."/>
            <person name="Moulton V."/>
            <person name="Van Oosterhout C."/>
            <person name="Grigoriev I."/>
        </authorList>
    </citation>
    <scope>NUCLEOTIDE SEQUENCE [LARGE SCALE GENOMIC DNA]</scope>
    <source>
        <strain evidence="1 2">CCMP1102</strain>
    </source>
</reference>
<sequence>MAYVAEQCIRLLKKKGIKLVVFDMDLTAVSKHSRGRLERGTQLDDFLSFATVAFKTLVPELFKHGFYLAIATHSDEAEFVTGRQASMITPDTHILGKELASKLIEKYFTNDIVSSFFIVAYNPRAHHHRQEEEQQQENNEEEHINKMKRYHFRLIKNHFSDVESKEIIFFDDTEEIVRDCNEFCNINAFQVDPNFGFRLEDITKNILP</sequence>
<dbReference type="OrthoDB" id="41031at2759"/>
<name>A0A1E7FSK9_9STRA</name>
<gene>
    <name evidence="1" type="ORF">FRACYDRAFT_274387</name>
</gene>
<evidence type="ECO:0000313" key="1">
    <source>
        <dbReference type="EMBL" id="OEU21094.1"/>
    </source>
</evidence>
<keyword evidence="2" id="KW-1185">Reference proteome</keyword>
<organism evidence="1 2">
    <name type="scientific">Fragilariopsis cylindrus CCMP1102</name>
    <dbReference type="NCBI Taxonomy" id="635003"/>
    <lineage>
        <taxon>Eukaryota</taxon>
        <taxon>Sar</taxon>
        <taxon>Stramenopiles</taxon>
        <taxon>Ochrophyta</taxon>
        <taxon>Bacillariophyta</taxon>
        <taxon>Bacillariophyceae</taxon>
        <taxon>Bacillariophycidae</taxon>
        <taxon>Bacillariales</taxon>
        <taxon>Bacillariaceae</taxon>
        <taxon>Fragilariopsis</taxon>
    </lineage>
</organism>
<proteinExistence type="predicted"/>
<protein>
    <submittedName>
        <fullName evidence="1">Uncharacterized protein</fullName>
    </submittedName>
</protein>
<accession>A0A1E7FSK9</accession>
<evidence type="ECO:0000313" key="2">
    <source>
        <dbReference type="Proteomes" id="UP000095751"/>
    </source>
</evidence>